<gene>
    <name evidence="2" type="ORF">DY218_12915</name>
</gene>
<protein>
    <recommendedName>
        <fullName evidence="4">Secreted protein</fullName>
    </recommendedName>
</protein>
<proteinExistence type="predicted"/>
<sequence>MRTSRKAGLLVSTAVCGALALGAAGPAFAATSDSTVPSDSTSVAAPVPGADALAQQSALLGNAGGVLTPVTALVDAVLKADDGKLTEADATKHADAIKAALAKVTEAAPETPAAGALPGPAAADPGTELKAKAAAALQVKVDALIKASLAGDVKVTAAAVQATITATVNVLVSIVLGGGLPAADLPGLPTLPTIPGVAEVPTLPTL</sequence>
<evidence type="ECO:0000313" key="3">
    <source>
        <dbReference type="Proteomes" id="UP000263094"/>
    </source>
</evidence>
<keyword evidence="1" id="KW-0732">Signal</keyword>
<reference evidence="2 3" key="1">
    <citation type="submission" date="2018-08" db="EMBL/GenBank/DDBJ databases">
        <title>Isolation, diversity and antifungal activity of Actinobacteria from wheat.</title>
        <authorList>
            <person name="Han C."/>
        </authorList>
    </citation>
    <scope>NUCLEOTIDE SEQUENCE [LARGE SCALE GENOMIC DNA]</scope>
    <source>
        <strain evidence="2 3">NEAU-YY421</strain>
    </source>
</reference>
<accession>A0A372M794</accession>
<feature type="signal peptide" evidence="1">
    <location>
        <begin position="1"/>
        <end position="29"/>
    </location>
</feature>
<name>A0A372M794_9ACTN</name>
<dbReference type="OrthoDB" id="4329617at2"/>
<dbReference type="RefSeq" id="WP_128556122.1">
    <property type="nucleotide sequence ID" value="NZ_QUAK01000071.1"/>
</dbReference>
<feature type="chain" id="PRO_5016704689" description="Secreted protein" evidence="1">
    <location>
        <begin position="30"/>
        <end position="206"/>
    </location>
</feature>
<dbReference type="AlphaFoldDB" id="A0A372M794"/>
<dbReference type="Proteomes" id="UP000263094">
    <property type="component" value="Unassembled WGS sequence"/>
</dbReference>
<comment type="caution">
    <text evidence="2">The sequence shown here is derived from an EMBL/GenBank/DDBJ whole genome shotgun (WGS) entry which is preliminary data.</text>
</comment>
<dbReference type="EMBL" id="QUAK01000071">
    <property type="protein sequence ID" value="RFU86303.1"/>
    <property type="molecule type" value="Genomic_DNA"/>
</dbReference>
<evidence type="ECO:0008006" key="4">
    <source>
        <dbReference type="Google" id="ProtNLM"/>
    </source>
</evidence>
<evidence type="ECO:0000256" key="1">
    <source>
        <dbReference type="SAM" id="SignalP"/>
    </source>
</evidence>
<keyword evidence="3" id="KW-1185">Reference proteome</keyword>
<organism evidence="2 3">
    <name type="scientific">Streptomyces triticagri</name>
    <dbReference type="NCBI Taxonomy" id="2293568"/>
    <lineage>
        <taxon>Bacteria</taxon>
        <taxon>Bacillati</taxon>
        <taxon>Actinomycetota</taxon>
        <taxon>Actinomycetes</taxon>
        <taxon>Kitasatosporales</taxon>
        <taxon>Streptomycetaceae</taxon>
        <taxon>Streptomyces</taxon>
    </lineage>
</organism>
<evidence type="ECO:0000313" key="2">
    <source>
        <dbReference type="EMBL" id="RFU86303.1"/>
    </source>
</evidence>